<feature type="compositionally biased region" description="Low complexity" evidence="5">
    <location>
        <begin position="4943"/>
        <end position="4963"/>
    </location>
</feature>
<feature type="compositionally biased region" description="Polar residues" evidence="5">
    <location>
        <begin position="3387"/>
        <end position="3426"/>
    </location>
</feature>
<feature type="compositionally biased region" description="Polar residues" evidence="5">
    <location>
        <begin position="2262"/>
        <end position="2271"/>
    </location>
</feature>
<evidence type="ECO:0000256" key="5">
    <source>
        <dbReference type="SAM" id="MobiDB-lite"/>
    </source>
</evidence>
<dbReference type="InterPro" id="IPR050958">
    <property type="entry name" value="Cell_Adh-Cytoskel_Orgn"/>
</dbReference>
<evidence type="ECO:0000256" key="2">
    <source>
        <dbReference type="ARBA" id="ARBA00023157"/>
    </source>
</evidence>
<feature type="region of interest" description="Disordered" evidence="5">
    <location>
        <begin position="716"/>
        <end position="750"/>
    </location>
</feature>
<feature type="region of interest" description="Disordered" evidence="5">
    <location>
        <begin position="4699"/>
        <end position="4730"/>
    </location>
</feature>
<accession>A0A6J0BSM8</accession>
<dbReference type="Gene3D" id="1.20.58.60">
    <property type="match status" value="5"/>
</dbReference>
<dbReference type="GO" id="GO:0005546">
    <property type="term" value="F:phosphatidylinositol-4,5-bisphosphate binding"/>
    <property type="evidence" value="ECO:0007669"/>
    <property type="project" value="TreeGrafter"/>
</dbReference>
<feature type="compositionally biased region" description="Low complexity" evidence="5">
    <location>
        <begin position="3869"/>
        <end position="3884"/>
    </location>
</feature>
<feature type="compositionally biased region" description="Basic and acidic residues" evidence="5">
    <location>
        <begin position="183"/>
        <end position="201"/>
    </location>
</feature>
<feature type="region of interest" description="Disordered" evidence="5">
    <location>
        <begin position="2309"/>
        <end position="2342"/>
    </location>
</feature>
<feature type="domain" description="Ig-like" evidence="6">
    <location>
        <begin position="2781"/>
        <end position="2867"/>
    </location>
</feature>
<dbReference type="CDD" id="cd00176">
    <property type="entry name" value="SPEC"/>
    <property type="match status" value="1"/>
</dbReference>
<evidence type="ECO:0000313" key="8">
    <source>
        <dbReference type="RefSeq" id="XP_015517480.2"/>
    </source>
</evidence>
<feature type="compositionally biased region" description="Polar residues" evidence="5">
    <location>
        <begin position="4705"/>
        <end position="4722"/>
    </location>
</feature>
<feature type="domain" description="Ig-like" evidence="6">
    <location>
        <begin position="2447"/>
        <end position="2535"/>
    </location>
</feature>
<feature type="compositionally biased region" description="Basic and acidic residues" evidence="5">
    <location>
        <begin position="4294"/>
        <end position="4305"/>
    </location>
</feature>
<dbReference type="GeneID" id="107222576"/>
<dbReference type="SMART" id="SM00150">
    <property type="entry name" value="SPEC"/>
    <property type="match status" value="6"/>
</dbReference>
<feature type="domain" description="Ig-like" evidence="6">
    <location>
        <begin position="3140"/>
        <end position="3228"/>
    </location>
</feature>
<dbReference type="SUPFAM" id="SSF48726">
    <property type="entry name" value="Immunoglobulin"/>
    <property type="match status" value="9"/>
</dbReference>
<feature type="coiled-coil region" evidence="4">
    <location>
        <begin position="1970"/>
        <end position="1997"/>
    </location>
</feature>
<dbReference type="InterPro" id="IPR002017">
    <property type="entry name" value="Spectrin_repeat"/>
</dbReference>
<dbReference type="InterPro" id="IPR013098">
    <property type="entry name" value="Ig_I-set"/>
</dbReference>
<feature type="region of interest" description="Disordered" evidence="5">
    <location>
        <begin position="4369"/>
        <end position="4449"/>
    </location>
</feature>
<gene>
    <name evidence="8 9" type="primary">LOC107222576</name>
</gene>
<feature type="compositionally biased region" description="Basic and acidic residues" evidence="5">
    <location>
        <begin position="1017"/>
        <end position="1060"/>
    </location>
</feature>
<protein>
    <submittedName>
        <fullName evidence="8 9">Uncharacterized protein LOC107222576 isoform X1</fullName>
    </submittedName>
</protein>
<evidence type="ECO:0000313" key="7">
    <source>
        <dbReference type="Proteomes" id="UP000829291"/>
    </source>
</evidence>
<evidence type="ECO:0000256" key="3">
    <source>
        <dbReference type="ARBA" id="ARBA00023319"/>
    </source>
</evidence>
<feature type="compositionally biased region" description="Low complexity" evidence="5">
    <location>
        <begin position="4399"/>
        <end position="4414"/>
    </location>
</feature>
<feature type="region of interest" description="Disordered" evidence="5">
    <location>
        <begin position="4061"/>
        <end position="4335"/>
    </location>
</feature>
<feature type="region of interest" description="Disordered" evidence="5">
    <location>
        <begin position="4873"/>
        <end position="4985"/>
    </location>
</feature>
<dbReference type="GO" id="GO:0043325">
    <property type="term" value="F:phosphatidylinositol-3,4-bisphosphate binding"/>
    <property type="evidence" value="ECO:0007669"/>
    <property type="project" value="TreeGrafter"/>
</dbReference>
<name>A0A6J0BSM8_NEOLC</name>
<feature type="domain" description="Ig-like" evidence="6">
    <location>
        <begin position="2346"/>
        <end position="2434"/>
    </location>
</feature>
<dbReference type="InterPro" id="IPR003598">
    <property type="entry name" value="Ig_sub2"/>
</dbReference>
<dbReference type="InterPro" id="IPR058157">
    <property type="entry name" value="Spectrin_met"/>
</dbReference>
<feature type="compositionally biased region" description="Pro residues" evidence="5">
    <location>
        <begin position="4062"/>
        <end position="4080"/>
    </location>
</feature>
<feature type="coiled-coil region" evidence="4">
    <location>
        <begin position="1501"/>
        <end position="1528"/>
    </location>
</feature>
<feature type="region of interest" description="Disordered" evidence="5">
    <location>
        <begin position="4777"/>
        <end position="4797"/>
    </location>
</feature>
<dbReference type="InterPro" id="IPR018159">
    <property type="entry name" value="Spectrin/alpha-actinin"/>
</dbReference>
<feature type="region of interest" description="Disordered" evidence="5">
    <location>
        <begin position="766"/>
        <end position="797"/>
    </location>
</feature>
<dbReference type="RefSeq" id="XP_015517480.2">
    <property type="nucleotide sequence ID" value="XM_015661994.2"/>
</dbReference>
<feature type="compositionally biased region" description="Basic and acidic residues" evidence="5">
    <location>
        <begin position="2274"/>
        <end position="2283"/>
    </location>
</feature>
<feature type="domain" description="Ig-like" evidence="6">
    <location>
        <begin position="2894"/>
        <end position="2981"/>
    </location>
</feature>
<feature type="compositionally biased region" description="Polar residues" evidence="5">
    <location>
        <begin position="768"/>
        <end position="782"/>
    </location>
</feature>
<dbReference type="GO" id="GO:0080025">
    <property type="term" value="F:phosphatidylinositol-3,5-bisphosphate binding"/>
    <property type="evidence" value="ECO:0007669"/>
    <property type="project" value="TreeGrafter"/>
</dbReference>
<feature type="compositionally biased region" description="Polar residues" evidence="5">
    <location>
        <begin position="4369"/>
        <end position="4386"/>
    </location>
</feature>
<dbReference type="InParanoid" id="A0A6J0BSM8"/>
<dbReference type="OrthoDB" id="2152335at2759"/>
<dbReference type="GO" id="GO:0045214">
    <property type="term" value="P:sarcomere organization"/>
    <property type="evidence" value="ECO:0007669"/>
    <property type="project" value="UniProtKB-ARBA"/>
</dbReference>
<dbReference type="Pfam" id="PF24915">
    <property type="entry name" value="Spectrin_SESTD1"/>
    <property type="match status" value="1"/>
</dbReference>
<dbReference type="SMART" id="SM00409">
    <property type="entry name" value="IG"/>
    <property type="match status" value="9"/>
</dbReference>
<dbReference type="GO" id="GO:0010314">
    <property type="term" value="F:phosphatidylinositol-5-phosphate binding"/>
    <property type="evidence" value="ECO:0007669"/>
    <property type="project" value="TreeGrafter"/>
</dbReference>
<dbReference type="Proteomes" id="UP000829291">
    <property type="component" value="Chromosome 2"/>
</dbReference>
<dbReference type="GO" id="GO:0040017">
    <property type="term" value="P:positive regulation of locomotion"/>
    <property type="evidence" value="ECO:0007669"/>
    <property type="project" value="UniProtKB-ARBA"/>
</dbReference>
<dbReference type="PANTHER" id="PTHR45080">
    <property type="entry name" value="CONTACTIN 5"/>
    <property type="match status" value="1"/>
</dbReference>
<feature type="compositionally biased region" description="Basic and acidic residues" evidence="5">
    <location>
        <begin position="3941"/>
        <end position="3960"/>
    </location>
</feature>
<feature type="compositionally biased region" description="Basic and acidic residues" evidence="5">
    <location>
        <begin position="3010"/>
        <end position="3020"/>
    </location>
</feature>
<feature type="compositionally biased region" description="Basic and acidic residues" evidence="5">
    <location>
        <begin position="4141"/>
        <end position="4151"/>
    </location>
</feature>
<feature type="compositionally biased region" description="Polar residues" evidence="5">
    <location>
        <begin position="3059"/>
        <end position="3083"/>
    </location>
</feature>
<feature type="compositionally biased region" description="Basic and acidic residues" evidence="5">
    <location>
        <begin position="3817"/>
        <end position="3827"/>
    </location>
</feature>
<dbReference type="Pfam" id="PF00435">
    <property type="entry name" value="Spectrin"/>
    <property type="match status" value="1"/>
</dbReference>
<feature type="region of interest" description="Disordered" evidence="5">
    <location>
        <begin position="3010"/>
        <end position="3091"/>
    </location>
</feature>
<evidence type="ECO:0000256" key="1">
    <source>
        <dbReference type="ARBA" id="ARBA00022729"/>
    </source>
</evidence>
<dbReference type="InterPro" id="IPR013783">
    <property type="entry name" value="Ig-like_fold"/>
</dbReference>
<feature type="region of interest" description="Disordered" evidence="5">
    <location>
        <begin position="1003"/>
        <end position="1073"/>
    </location>
</feature>
<proteinExistence type="predicted"/>
<dbReference type="SUPFAM" id="SSF46966">
    <property type="entry name" value="Spectrin repeat"/>
    <property type="match status" value="5"/>
</dbReference>
<feature type="region of interest" description="Disordered" evidence="5">
    <location>
        <begin position="2255"/>
        <end position="2285"/>
    </location>
</feature>
<keyword evidence="1" id="KW-0732">Signal</keyword>
<dbReference type="RefSeq" id="XP_046588877.1">
    <property type="nucleotide sequence ID" value="XM_046732921.1"/>
</dbReference>
<feature type="region of interest" description="Disordered" evidence="5">
    <location>
        <begin position="3699"/>
        <end position="3719"/>
    </location>
</feature>
<feature type="compositionally biased region" description="Polar residues" evidence="5">
    <location>
        <begin position="4280"/>
        <end position="4289"/>
    </location>
</feature>
<reference evidence="8 9" key="1">
    <citation type="submission" date="2025-05" db="UniProtKB">
        <authorList>
            <consortium name="RefSeq"/>
        </authorList>
    </citation>
    <scope>IDENTIFICATION</scope>
    <source>
        <tissue evidence="8 9">Thorax and Abdomen</tissue>
    </source>
</reference>
<dbReference type="InterPro" id="IPR003599">
    <property type="entry name" value="Ig_sub"/>
</dbReference>
<dbReference type="PROSITE" id="PS50835">
    <property type="entry name" value="IG_LIKE"/>
    <property type="match status" value="9"/>
</dbReference>
<dbReference type="SMART" id="SM00408">
    <property type="entry name" value="IGc2"/>
    <property type="match status" value="9"/>
</dbReference>
<feature type="compositionally biased region" description="Polar residues" evidence="5">
    <location>
        <begin position="4969"/>
        <end position="4983"/>
    </location>
</feature>
<evidence type="ECO:0000256" key="4">
    <source>
        <dbReference type="SAM" id="Coils"/>
    </source>
</evidence>
<dbReference type="FunCoup" id="A0A6J0BSM8">
    <property type="interactions" value="31"/>
</dbReference>
<feature type="domain" description="Ig-like" evidence="6">
    <location>
        <begin position="2545"/>
        <end position="2633"/>
    </location>
</feature>
<feature type="domain" description="Ig-like" evidence="6">
    <location>
        <begin position="2656"/>
        <end position="2744"/>
    </location>
</feature>
<keyword evidence="7" id="KW-1185">Reference proteome</keyword>
<dbReference type="GO" id="GO:0070273">
    <property type="term" value="F:phosphatidylinositol-4-phosphate binding"/>
    <property type="evidence" value="ECO:0007669"/>
    <property type="project" value="TreeGrafter"/>
</dbReference>
<feature type="coiled-coil region" evidence="4">
    <location>
        <begin position="2174"/>
        <end position="2208"/>
    </location>
</feature>
<evidence type="ECO:0000313" key="9">
    <source>
        <dbReference type="RefSeq" id="XP_046588877.1"/>
    </source>
</evidence>
<feature type="region of interest" description="Disordered" evidence="5">
    <location>
        <begin position="4573"/>
        <end position="4598"/>
    </location>
</feature>
<dbReference type="CDD" id="cd06503">
    <property type="entry name" value="ATP-synt_Fo_b"/>
    <property type="match status" value="1"/>
</dbReference>
<feature type="coiled-coil region" evidence="4">
    <location>
        <begin position="2044"/>
        <end position="2071"/>
    </location>
</feature>
<dbReference type="InterPro" id="IPR007110">
    <property type="entry name" value="Ig-like_dom"/>
</dbReference>
<dbReference type="GO" id="GO:0045989">
    <property type="term" value="P:positive regulation of striated muscle contraction"/>
    <property type="evidence" value="ECO:0007669"/>
    <property type="project" value="UniProtKB-ARBA"/>
</dbReference>
<dbReference type="InterPro" id="IPR036179">
    <property type="entry name" value="Ig-like_dom_sf"/>
</dbReference>
<keyword evidence="2" id="KW-1015">Disulfide bond</keyword>
<feature type="compositionally biased region" description="Basic and acidic residues" evidence="5">
    <location>
        <begin position="3775"/>
        <end position="3790"/>
    </location>
</feature>
<feature type="compositionally biased region" description="Pro residues" evidence="5">
    <location>
        <begin position="3709"/>
        <end position="3719"/>
    </location>
</feature>
<dbReference type="GO" id="GO:0060298">
    <property type="term" value="P:positive regulation of sarcomere organization"/>
    <property type="evidence" value="ECO:0007669"/>
    <property type="project" value="UniProtKB-ARBA"/>
</dbReference>
<feature type="compositionally biased region" description="Polar residues" evidence="5">
    <location>
        <begin position="4320"/>
        <end position="4335"/>
    </location>
</feature>
<dbReference type="Pfam" id="PF25101">
    <property type="entry name" value="Spectrin_7"/>
    <property type="match status" value="1"/>
</dbReference>
<dbReference type="KEGG" id="nlo:107222576"/>
<feature type="region of interest" description="Disordered" evidence="5">
    <location>
        <begin position="183"/>
        <end position="202"/>
    </location>
</feature>
<feature type="domain" description="Ig-like" evidence="6">
    <location>
        <begin position="5001"/>
        <end position="5089"/>
    </location>
</feature>
<sequence length="5101" mass="567639">MRAVDFLEALDSRLVYLPGGHDREGRPLIVVNMPLEPQSGTKSLLEKLLRYFIGIFSEETKSNGFTILVDAQREAWRVARGCIRQASTSCGTARALVIVLRQDGFWEKHVDNCTKSHKEGEPLFVPLAKLSAHVEISQLPPELGGSKAYSHSDWIQTRIHLEDYLKDATEVSEKLTDFHEKLHSARESRNGESDEAFRDYSESTTELRTAARHILHSGRNVVMSINRESSQDVLDTVQRVQAFLDSIDLKQAEIKNALMELERHLGYVKEIKSLEEGVARVTNWILGPADSTLNSRHRVGFDVTSSEELRREHEALELQCRDTYGCYAELLHKIDNIPAESLPKDLKSQRDFMDFVCRSFASRLERRRNVLITSQRFFRLVSEYFDRTSEVFDKLVMGNKVYNFSQAGAKLVKLEKNQSVLEAIERELVKEGEKLSDVLSMPVKDALGRDIRVDYGEDIVNVRDILDATNARKNIFSDSVELQKLTLKQVALIHTYENDAEQAVQWIGDLFKVLIKSHVQIGCNVNEIQSQKDEHLSFQETAKGTYDYGCQLLNGARVLRMSCRLSLEENTSISSRLWQAWRQLRSVGQEQLTRLRVCAVFHRSVEDHCTQLEDLIETVVALGKGSSESSSSVMMRVEMREVLANREKLLLEVGRMVRLGRLLRTRLKEPLCPRGMSDDETLVGGGNLTAVEAISNRLAEVTRLAERLDSRLCKAGARSDKAEPKQSASISSPSATDESALPKCDRESDVKTDVDVAAGIRKMLESAASEQQPAKNQETSNIAEKGGTKISHTLSNGAEEIPGDDYATATECSVTSAQVESRSGSFTTASECGDTAWWDVDVPASDVENVEIPELKIEETESRFCEAGKRSELIGLPMQMQEVVGKVETPEIDRSSASTIVKQTTEEKSGKVLKEVTETTTLRVSQSTHFGVTSYKLTSNTLCDNHEHTDVKELQDLREITRLSEPGEDPLASVQHIEAEKILRDIDKQIVAKICDEILPICPKKDESQDSDASQESVREHSRLLKFTKTHETESKQSSSDREEEKFRDSKEANEPRDESSILAEASSREIQEKCSLDVSHVDDSGIETTPNGKNSKDEEELLERMKKSGEWLELKVLEVQPSLTKLGSTSEEATELLNAHDEVLLQLQNKQSPVEELLRQADQLISTQRPRAEVYAAMADTLGQAWRDVNAHLERRKQILDNNVLFQRRAEEYRENMKALEMACNDTLLPIEIDAVKNFLTKIHDLRKAMLESLMSALQDGKTLLDSLKEVANEGTLDSRPDYIKTEAEQAILEVEKWLEALHDKRRLIELSFQSRKTQLEQCLALALLATDLRDLEDILNDRIAALASSSDQLGDSSASAELLLFELKKLQPEAKDFQDKGIKITKSTEQLVSSGHFAGEQATEQAYAILSACADYINDLEQYETMLNKAIAFFRSAQSALTKLDQLEIQLITTEHPAHSPQLVQLHAQSAAALEDVTAQPLSEGYALLDVTGRGAPGAEGVRRVVEDLENRKIQLINQCTAHNEQNLEISQALTTFLETHNELYSWLVSIAEAFLQGHQDMGSVLPMAKDFYDLHYQLLSDLQKKGEEINAALNTLPPVIEYLDEIQRRDVDQKVDDLHGHWLKLKNLVDARIELSSLYVKFHTVASELAGEIDSLEDEFKRNSPDNIDEERVKKLEQKWMAVQPLYLKLTASGKKFLDASRETVDPYLDIPRACLCVETLLEHFANRQLIITESWESWQTNLTIVEEWKIQRERSLEESNKTLEWVSKFGDELYPVISSDLPKASEILKDLEVSRATILSELRKAVNELNTRMKSVDALSQNDNSKQSAEIRRKLSDVHEHLQTTTTEYQILLEMLISIFKSLEEVEIQRKLVDEKRQASTQVPKTIAEVEDLISKHNAKNESISEIIKFINSESEQAIKRIEYQEPTEAALQDIDKLKRVTEGEESAWKSSWTERKSQLDEQLQLAIFDADLSKINANIDELSRQLGAVKGKYGENLAAAKSTSDSFVQFEKTITILEERIETFIRTTTETITEIYTLAPKLRRELSDLEEKWSNLKEKVTETKQSADLSVEYFKLLEEAEEWFRDGSKLLVTIARKATSVKEPEDAVALLNDVDTYLKPGEEKQEKRIEKIRKLSTEVFGTERLPQFSKVIVENREMLDSFSIVSSELYTLVQNLKNAEDLRDKLKKEQEDADAKLSAARAETLAAQVAAAEAESARQVAEAMAARTVEKAAVEAKRLAELELERARQAQIERQKAQTPVSTQTDAPPETRDSKDSTDEIGTQIIEETTTSAITKEIHILQKTEVQEAIPLPPRPSTPQREPTPPKKPKIEDDIPDPIHPQFTLPLNNATIQEGERLIFECRLIGFPVPEVIWYKDGISIQNNPDYLTSYEQGICTLTIEETFAEDSAQFVCKAFNSVGSAETVATLTVKETSPEEQLSAPTFTRTLTPTYATEGTSHKLECTVEGNPLPTVQWFKNESNIDNSPDYVITYNNGEAVLRFEEVFLEDQATYTCKAVNQVGQASTSASLSVKISVPTEIPSFVTPLSNVMARAGQKVKLECEVKGIPPPNLSWTHDGKFIKETSDLKIETQGGKSVLTISEAFPKDAGTYVVSARNLAGEATSSCHVSVKGRIPNETSDSETNYDIEPVKPRIQLPLENIEVKEGQPVRLDCIIVGQPEPEVIWYHNGEPVKESADFQLLFQGDRCTLIIHEAFVDDGGNYKVVAINSAGEASSECVLSVVPVTPEVGADAEAEAVAEAEANPKTQVEIVEAGSPPRFTKLLTDLLVAEGEKSVFECAVTGEPKPEIKWFLNNKEISPSDRIEIKDGEFGTSILEISQTLPEDKGNYIVKATNSLGEAKAFAHLIVKSLGDLLQTSEEMVQMEEKLVAPTFKEIFSDKIVTAGDTTKFECIVVGKPTPKTQWLFNGQPVCGKGFLVSVSGDRQVLTVPDAQDGLNGTVSCVAENSAGKAVCTASLEVCSGANAAEEKEVALVQIPADEMQSVNSNEKHFSAETSKELAGSQSTITKMSSTVTQSSSSHTSSVREFSSTTSSSTIPGQAPTSVCVKSTKQSSELSTSENGGPPVVQSHKVEEFERIFQDKPGEIRQEKTVIVSKDEDLQKESKVIVHKPTRKNVSPRFVSPLTGMIVDQGADVVIEGIIDGFPQPVVTWLKNGQELKTKDGIKITFEHNHARVELKNVNVKDAGRYTCTATNDVGTASSTADLVVKKTIFPPVFGRRLQAQVVKRGDRVIMEVEITGSPEPTVTWYKNDAVLKDGTTGIRLKNQGNCYSLILERAEKEHAGKYMVRATNAGGEAQSIADFAVFEPTPDTMVEVHKTVVYENVKQEGIVQPGSTKGEKPAANLTAEHISTTTIQPSAGLVGLTPSFSPTSDSSLRTTQVIQTIQPSSESKSTRSETISSVVESHQSEMKSEQKFHMKLEHKTPPISMPQKAPEVSSTTTNIVTKVTKDDLGTVEEKTMEVIENENVETSTIAKKDALSFFESKSKEVENLPKGPKEMIKLHEESGGPALDVKVNKLTQNYERSTKYEEVKKPEPVPEFQTTKKAVQDIFTKIERGSTSRGVENNLIEFPYEGYKLPPLEIKQTILEDVTASGSPIHGTLTISKLQAQSESAEAMMSGFTLVPEPPPEIGYMPKVDAAKKKRPDLSVKIKQLEESHKNLSPLEAPIGGVRIFPSPAPKFEPKIETPKPQPPKTIIPPPFELEKKEVIEEVCMKKCVKSEPPKFASTPSARPASPKLPSPGPFGQTDTSYTSDFETRSHVSTDLSEYRCHSVASSGLAERPTSPKPSADGIAMEKSWARKHVESSKKSWPPQQEHVYSQKQWAPGQDIKTSSHETSHEVKETPSGGLISTNIESSSSMESKSWSTREEHVFKTVSHPAATPVPPPKPVPKPIIYNAETIKVDHKVNAVEEKSIKEKYTSECDVHRTESTEKTIIEEHGLRPSTVKNTWPPGLGKSEELKAPQLVKSFAAKPVVQLYHLVESEPELQPGPPPEIGYVPGPIVREKKVEKIEKTLEMSIEQTPSKIPPGAIRIVPPCANVPEPSAPPIPPKDAYVAPPPLPTKSQPFKRFPDLDPFPYQPDAGTPKVAKVPPPPTPSKFVKGEFTGSDYESDFECSTMSKWRAYESDNDAPRYRRVKAPVPKGPARPRSTEPEPLPPSSFEVPPPDFTGPPRPIVTREYQEKSSKKTMTRHERDLKHQHTVQSPPDLKPGSPPIFVQPKAPKTPPILAPKSPTKVKPESPKFKIKSFQKAESGYMADTDEPFQQHSASTVHKSFSKHEGSSSHSESHTSYSESHSHVIKSQAFSSSKKEFNSFTDNLPQVQQQQSCFLEKTTSSGGTGSIQFKPAKETVYTINQSSQQQHKQETNSGPFPYKTIPVRVSQGKQQQQQQHQYQQQQPAKTDPLPTPPTVFDNPPTYSGPPRPEFKTSDRSAMTVKVTKDATQFEKNQRVIQKPSPISPQPNLELIVATPAKPKSVLLPGSPPVLGYVPPPTSHDRNQHHQTFYEARTGVPFHNAVGTETKKTVRMDESTENTRRIVTVEQTSRVIKFGENSQNLRNTEKQGGFTRQTSNSQKGRHSVPTPTKFVQGQFRESDYESDADIRIKPKWAPADSDTEDLHYRKVQPPRTARSSSVPVQGQRVERVVTPMEFDTQPPLMPQPTSFAQHLNDVTAEKKRLQRVEEMRKRFDSQTKISRQQSHDSSLQGQNILKPGSPPEFGYVSKSDFKQAANTMASKHMNDMTSSFKSKTEKFVKDIATDMRKKPILKHASDDRSPDTDDPQAYREESRLAQYGTKHIDPDTGLIYFKYDFGYEFGVILPGEGKKTVSSATKSIRGQRRASDIEVPITHEFTTKKENGFSRAASKFEPTGKFPSSKTVKWGEPTSESEFSEAEDSKSKTRRGLGFSPCKNLQAPSVAIPQSTRWLGDNTPSPMSLSPSIPSLSPHQSSISAGPPSNVDSAGSPWPTNGAPTTKEIIQPYLDIQPKKAPVFITPLRDIAVVSGQTARFECIVQAEPQPNILWSKDGRIIENSSNNEIQYRNGVCRLSIPTAYPEDAGAYSCTATNNLGSTSTSATLLVPGNRRSVYNAK</sequence>
<feature type="compositionally biased region" description="Pro residues" evidence="5">
    <location>
        <begin position="4172"/>
        <end position="4192"/>
    </location>
</feature>
<dbReference type="PANTHER" id="PTHR45080:SF8">
    <property type="entry name" value="IG-LIKE DOMAIN-CONTAINING PROTEIN"/>
    <property type="match status" value="1"/>
</dbReference>
<dbReference type="GO" id="GO:0032266">
    <property type="term" value="F:phosphatidylinositol-3-phosphate binding"/>
    <property type="evidence" value="ECO:0007669"/>
    <property type="project" value="TreeGrafter"/>
</dbReference>
<keyword evidence="4" id="KW-0175">Coiled coil</keyword>
<dbReference type="InterPro" id="IPR056804">
    <property type="entry name" value="Spectrin_SESTD1"/>
</dbReference>
<feature type="domain" description="Ig-like" evidence="6">
    <location>
        <begin position="3235"/>
        <end position="3325"/>
    </location>
</feature>
<organism evidence="7 8">
    <name type="scientific">Neodiprion lecontei</name>
    <name type="common">Redheaded pine sawfly</name>
    <dbReference type="NCBI Taxonomy" id="441921"/>
    <lineage>
        <taxon>Eukaryota</taxon>
        <taxon>Metazoa</taxon>
        <taxon>Ecdysozoa</taxon>
        <taxon>Arthropoda</taxon>
        <taxon>Hexapoda</taxon>
        <taxon>Insecta</taxon>
        <taxon>Pterygota</taxon>
        <taxon>Neoptera</taxon>
        <taxon>Endopterygota</taxon>
        <taxon>Hymenoptera</taxon>
        <taxon>Tenthredinoidea</taxon>
        <taxon>Diprionidae</taxon>
        <taxon>Diprioninae</taxon>
        <taxon>Neodiprion</taxon>
    </lineage>
</organism>
<evidence type="ECO:0000259" key="6">
    <source>
        <dbReference type="PROSITE" id="PS50835"/>
    </source>
</evidence>
<dbReference type="Gene3D" id="2.60.40.10">
    <property type="entry name" value="Immunoglobulins"/>
    <property type="match status" value="9"/>
</dbReference>
<feature type="region of interest" description="Disordered" evidence="5">
    <location>
        <begin position="3378"/>
        <end position="3433"/>
    </location>
</feature>
<dbReference type="GO" id="GO:0031430">
    <property type="term" value="C:M band"/>
    <property type="evidence" value="ECO:0007669"/>
    <property type="project" value="UniProtKB-ARBA"/>
</dbReference>
<feature type="compositionally biased region" description="Polar residues" evidence="5">
    <location>
        <begin position="726"/>
        <end position="737"/>
    </location>
</feature>
<feature type="compositionally biased region" description="Basic and acidic residues" evidence="5">
    <location>
        <begin position="4197"/>
        <end position="4216"/>
    </location>
</feature>
<feature type="compositionally biased region" description="Basic and acidic residues" evidence="5">
    <location>
        <begin position="3851"/>
        <end position="3862"/>
    </location>
</feature>
<feature type="compositionally biased region" description="Low complexity" evidence="5">
    <location>
        <begin position="3030"/>
        <end position="3058"/>
    </location>
</feature>
<dbReference type="Pfam" id="PF07679">
    <property type="entry name" value="I-set"/>
    <property type="match status" value="9"/>
</dbReference>
<feature type="region of interest" description="Disordered" evidence="5">
    <location>
        <begin position="3740"/>
        <end position="3909"/>
    </location>
</feature>
<feature type="region of interest" description="Disordered" evidence="5">
    <location>
        <begin position="3941"/>
        <end position="3976"/>
    </location>
</feature>
<keyword evidence="3" id="KW-0393">Immunoglobulin domain</keyword>